<protein>
    <recommendedName>
        <fullName evidence="2">Pancreatic trypsin inhibitor</fullName>
    </recommendedName>
</protein>
<sequence length="105" mass="11898">MLRYTFLKSKAVMMSIYFIYMFILWNPEYANAGGPENKPAGRWLTNAWCREEGSGCAAPTASRSYTRWFAKQDGSACYKILTSGCTANRYATEGQCKMYCGIRRG</sequence>
<accession>A0A224YGT1</accession>
<organism evidence="1">
    <name type="scientific">Rhipicephalus zambeziensis</name>
    <dbReference type="NCBI Taxonomy" id="60191"/>
    <lineage>
        <taxon>Eukaryota</taxon>
        <taxon>Metazoa</taxon>
        <taxon>Ecdysozoa</taxon>
        <taxon>Arthropoda</taxon>
        <taxon>Chelicerata</taxon>
        <taxon>Arachnida</taxon>
        <taxon>Acari</taxon>
        <taxon>Parasitiformes</taxon>
        <taxon>Ixodida</taxon>
        <taxon>Ixodoidea</taxon>
        <taxon>Ixodidae</taxon>
        <taxon>Rhipicephalinae</taxon>
        <taxon>Rhipicephalus</taxon>
        <taxon>Rhipicephalus</taxon>
    </lineage>
</organism>
<proteinExistence type="predicted"/>
<evidence type="ECO:0000313" key="1">
    <source>
        <dbReference type="EMBL" id="MAA12970.1"/>
    </source>
</evidence>
<reference evidence="1" key="1">
    <citation type="journal article" date="2017" name="Parasit. Vectors">
        <title>Sialotranscriptomics of Rhipicephalus zambeziensis reveals intricate expression profiles of secretory proteins and suggests tight temporal transcriptional regulation during blood-feeding.</title>
        <authorList>
            <person name="de Castro M.H."/>
            <person name="de Klerk D."/>
            <person name="Pienaar R."/>
            <person name="Rees D.J.G."/>
            <person name="Mans B.J."/>
        </authorList>
    </citation>
    <scope>NUCLEOTIDE SEQUENCE</scope>
    <source>
        <tissue evidence="1">Salivary glands</tissue>
    </source>
</reference>
<name>A0A224YGT1_9ACAR</name>
<evidence type="ECO:0008006" key="2">
    <source>
        <dbReference type="Google" id="ProtNLM"/>
    </source>
</evidence>
<dbReference type="EMBL" id="GFPF01001824">
    <property type="protein sequence ID" value="MAA12970.1"/>
    <property type="molecule type" value="Transcribed_RNA"/>
</dbReference>
<dbReference type="AlphaFoldDB" id="A0A224YGT1"/>